<comment type="caution">
    <text evidence="1">The sequence shown here is derived from an EMBL/GenBank/DDBJ whole genome shotgun (WGS) entry which is preliminary data.</text>
</comment>
<protein>
    <submittedName>
        <fullName evidence="1">Uncharacterized protein</fullName>
    </submittedName>
</protein>
<evidence type="ECO:0000313" key="1">
    <source>
        <dbReference type="EMBL" id="EKT76706.1"/>
    </source>
</evidence>
<name>K8X7D1_RHOOP</name>
<proteinExistence type="predicted"/>
<gene>
    <name evidence="1" type="ORF">WSS_A41280</name>
</gene>
<dbReference type="EMBL" id="AJYC02000213">
    <property type="protein sequence ID" value="EKT76706.1"/>
    <property type="molecule type" value="Genomic_DNA"/>
</dbReference>
<dbReference type="Proteomes" id="UP000005951">
    <property type="component" value="Unassembled WGS sequence"/>
</dbReference>
<accession>K8X7D1</accession>
<evidence type="ECO:0000313" key="2">
    <source>
        <dbReference type="Proteomes" id="UP000005951"/>
    </source>
</evidence>
<sequence length="122" mass="13420">MQVISQCPIHGLLLLPAAAMLSHLHDHDVLGSLEPQPGVLGDDLPRLVLGDDLVAVSVRCCEVLEHHALHYIREVTKLFRSTRVLDDVDVNERHDVLLDGVMGDRAVGGLCGVRSEIRTPHR</sequence>
<reference evidence="1 2" key="1">
    <citation type="journal article" date="2013" name="Genome Announc.">
        <title>Draft Genome Sequence of Rhodococcus opacus Strain M213 Shows a Diverse Catabolic Potential.</title>
        <authorList>
            <person name="Pathak A."/>
            <person name="Green S.J."/>
            <person name="Ogram A."/>
            <person name="Chauhan A."/>
        </authorList>
    </citation>
    <scope>NUCLEOTIDE SEQUENCE [LARGE SCALE GENOMIC DNA]</scope>
    <source>
        <strain evidence="1 2">M213</strain>
    </source>
</reference>
<dbReference type="AlphaFoldDB" id="K8X7D1"/>
<organism evidence="1 2">
    <name type="scientific">Rhodococcus opacus M213</name>
    <dbReference type="NCBI Taxonomy" id="1129896"/>
    <lineage>
        <taxon>Bacteria</taxon>
        <taxon>Bacillati</taxon>
        <taxon>Actinomycetota</taxon>
        <taxon>Actinomycetes</taxon>
        <taxon>Mycobacteriales</taxon>
        <taxon>Nocardiaceae</taxon>
        <taxon>Rhodococcus</taxon>
    </lineage>
</organism>